<evidence type="ECO:0000259" key="15">
    <source>
        <dbReference type="Pfam" id="PF08264"/>
    </source>
</evidence>
<feature type="non-terminal residue" evidence="16">
    <location>
        <position position="818"/>
    </location>
</feature>
<dbReference type="InterPro" id="IPR033709">
    <property type="entry name" value="Anticodon_Ile_ABEc"/>
</dbReference>
<dbReference type="PANTHER" id="PTHR42780:SF1">
    <property type="entry name" value="ISOLEUCINE--TRNA LIGASE, CYTOPLASMIC"/>
    <property type="match status" value="1"/>
</dbReference>
<evidence type="ECO:0000256" key="5">
    <source>
        <dbReference type="ARBA" id="ARBA00022598"/>
    </source>
</evidence>
<keyword evidence="8 13" id="KW-0648">Protein biosynthesis</keyword>
<keyword evidence="6 13" id="KW-0547">Nucleotide-binding</keyword>
<keyword evidence="5 13" id="KW-0436">Ligase</keyword>
<evidence type="ECO:0000256" key="6">
    <source>
        <dbReference type="ARBA" id="ARBA00022741"/>
    </source>
</evidence>
<evidence type="ECO:0000256" key="4">
    <source>
        <dbReference type="ARBA" id="ARBA00022490"/>
    </source>
</evidence>
<dbReference type="EMBL" id="WJHE01000978">
    <property type="protein sequence ID" value="MST34389.1"/>
    <property type="molecule type" value="Genomic_DNA"/>
</dbReference>
<dbReference type="GO" id="GO:0004822">
    <property type="term" value="F:isoleucine-tRNA ligase activity"/>
    <property type="evidence" value="ECO:0007669"/>
    <property type="project" value="UniProtKB-EC"/>
</dbReference>
<evidence type="ECO:0000256" key="3">
    <source>
        <dbReference type="ARBA" id="ARBA00022009"/>
    </source>
</evidence>
<proteinExistence type="inferred from homology"/>
<dbReference type="InterPro" id="IPR013155">
    <property type="entry name" value="M/V/L/I-tRNA-synth_anticd-bd"/>
</dbReference>
<dbReference type="SUPFAM" id="SSF47323">
    <property type="entry name" value="Anticodon-binding domain of a subclass of class I aminoacyl-tRNA synthetases"/>
    <property type="match status" value="1"/>
</dbReference>
<comment type="similarity">
    <text evidence="1">Belongs to the class-I aminoacyl-tRNA synthetase family. IleS type 2 subfamily.</text>
</comment>
<keyword evidence="17" id="KW-1185">Reference proteome</keyword>
<keyword evidence="7 13" id="KW-0067">ATP-binding</keyword>
<dbReference type="InterPro" id="IPR014729">
    <property type="entry name" value="Rossmann-like_a/b/a_fold"/>
</dbReference>
<evidence type="ECO:0000256" key="1">
    <source>
        <dbReference type="ARBA" id="ARBA00007078"/>
    </source>
</evidence>
<evidence type="ECO:0000313" key="16">
    <source>
        <dbReference type="EMBL" id="MST34389.1"/>
    </source>
</evidence>
<dbReference type="CDD" id="cd07961">
    <property type="entry name" value="Anticodon_Ia_Ile_ABEc"/>
    <property type="match status" value="1"/>
</dbReference>
<dbReference type="SUPFAM" id="SSF50677">
    <property type="entry name" value="ValRS/IleRS/LeuRS editing domain"/>
    <property type="match status" value="1"/>
</dbReference>
<evidence type="ECO:0000256" key="12">
    <source>
        <dbReference type="NCBIfam" id="TIGR00392"/>
    </source>
</evidence>
<comment type="catalytic activity">
    <reaction evidence="11">
        <text>tRNA(Ile) + L-isoleucine + ATP = L-isoleucyl-tRNA(Ile) + AMP + diphosphate</text>
        <dbReference type="Rhea" id="RHEA:11060"/>
        <dbReference type="Rhea" id="RHEA-COMP:9666"/>
        <dbReference type="Rhea" id="RHEA-COMP:9695"/>
        <dbReference type="ChEBI" id="CHEBI:30616"/>
        <dbReference type="ChEBI" id="CHEBI:33019"/>
        <dbReference type="ChEBI" id="CHEBI:58045"/>
        <dbReference type="ChEBI" id="CHEBI:78442"/>
        <dbReference type="ChEBI" id="CHEBI:78528"/>
        <dbReference type="ChEBI" id="CHEBI:456215"/>
        <dbReference type="EC" id="6.1.1.5"/>
    </reaction>
</comment>
<dbReference type="Pfam" id="PF08264">
    <property type="entry name" value="Anticodon_1"/>
    <property type="match status" value="1"/>
</dbReference>
<dbReference type="EC" id="6.1.1.5" evidence="2 12"/>
<accession>A0ABW9QY85</accession>
<dbReference type="Gene3D" id="3.90.740.10">
    <property type="entry name" value="Valyl/Leucyl/Isoleucyl-tRNA synthetase, editing domain"/>
    <property type="match status" value="1"/>
</dbReference>
<dbReference type="InterPro" id="IPR001412">
    <property type="entry name" value="aa-tRNA-synth_I_CS"/>
</dbReference>
<evidence type="ECO:0000256" key="2">
    <source>
        <dbReference type="ARBA" id="ARBA00013165"/>
    </source>
</evidence>
<sequence>MPDGPLPYPDAAASPGFPDLEERILASWHEDDTFRASIEARPAEADGGEEFVFYDGPPFANGLPHYGHLLTGFVKDVVPRYRTMQGQRVERRFGWDCHGLPAETEAEKELGVSGRGPITEFGIDRFNDFCRASVLRYTHEWRRYVTRQARWVDFDDDYKTLDLSYMESVMWALKQLHTKGLLYEGYRVLPYCWECETPLSNFETRQDNAYRDRQDPAVTVGFTLAPDPGAAVPELAGELVLWAWTTTPWTLPSNLAIAVGPDIDYDVLDLPGGQRVVVGAARTAAYEAQLEGAVPVTTVKGTALVGRRFRPLFPYFVDTPNAFVVLGADFVTTEDGTGIVQMAPGFGEDDQLACAAAGIPVVCPVDDRTRFTAEVPDFAGLQVFEANQPVIRALRAAGQLVRADSYVHSYPHCWRTDTPLVYKAVSSWFVAVSQLKDRLLANNDRITWVPGHVKDGAFGKWLAGARDWSISRNRFWGSPIPVWKSDDPRYPRVDVYGSLDELERDFGVRPADLHRPTIDELTRPNPDDPTGRSTMRRVTDVLDCWFESGSMPFAQVHYPFENREWFETHYPGDFIVEYIGQTRGWFYTLHVLATALFDRPAFETCLAHGILLGEDGQKMSKRLRNYPDPDAMFAKHGADAMRWYLMSSPILRGGDAAVDERGITEAVRAALLPLWNAWYFFTLYANAEGYRADLGRTDSQAVLDRYVLAKAATLVDGVTAAMEGYDLSGACTQVESFLDALTNWYIRRSRDRFWGTSGEKADGQAAFDTLATTLEVLCRVTAPLLPMVSEAIWRDLTGGRRLPLFRGRRGREDQPVAC</sequence>
<keyword evidence="4" id="KW-0963">Cytoplasm</keyword>
<evidence type="ECO:0000256" key="8">
    <source>
        <dbReference type="ARBA" id="ARBA00022917"/>
    </source>
</evidence>
<dbReference type="InterPro" id="IPR023586">
    <property type="entry name" value="Ile-tRNA-ligase_type2"/>
</dbReference>
<dbReference type="PRINTS" id="PR00984">
    <property type="entry name" value="TRNASYNTHILE"/>
</dbReference>
<evidence type="ECO:0000256" key="13">
    <source>
        <dbReference type="RuleBase" id="RU363035"/>
    </source>
</evidence>
<dbReference type="NCBIfam" id="TIGR00392">
    <property type="entry name" value="ileS"/>
    <property type="match status" value="1"/>
</dbReference>
<dbReference type="Pfam" id="PF00133">
    <property type="entry name" value="tRNA-synt_1"/>
    <property type="match status" value="1"/>
</dbReference>
<organism evidence="16 17">
    <name type="scientific">Acidiferrimicrobium australe</name>
    <dbReference type="NCBI Taxonomy" id="2664430"/>
    <lineage>
        <taxon>Bacteria</taxon>
        <taxon>Bacillati</taxon>
        <taxon>Actinomycetota</taxon>
        <taxon>Acidimicrobiia</taxon>
        <taxon>Acidimicrobiales</taxon>
        <taxon>Acidimicrobiaceae</taxon>
        <taxon>Acidiferrimicrobium</taxon>
    </lineage>
</organism>
<dbReference type="Gene3D" id="1.10.730.10">
    <property type="entry name" value="Isoleucyl-tRNA Synthetase, Domain 1"/>
    <property type="match status" value="1"/>
</dbReference>
<gene>
    <name evidence="16" type="ORF">GHK86_16885</name>
</gene>
<evidence type="ECO:0000313" key="17">
    <source>
        <dbReference type="Proteomes" id="UP000437736"/>
    </source>
</evidence>
<evidence type="ECO:0000256" key="11">
    <source>
        <dbReference type="ARBA" id="ARBA00048359"/>
    </source>
</evidence>
<dbReference type="Gene3D" id="3.40.50.620">
    <property type="entry name" value="HUPs"/>
    <property type="match status" value="2"/>
</dbReference>
<reference evidence="16 17" key="1">
    <citation type="submission" date="2019-11" db="EMBL/GenBank/DDBJ databases">
        <title>Acidiferrimicrobium australis gen. nov., sp. nov., an acidophilic and obligately heterotrophic, member of the Actinobacteria that catalyses dissimilatory oxido- reduction of iron isolated from metal-rich acidic water in Chile.</title>
        <authorList>
            <person name="Gonzalez D."/>
            <person name="Huber K."/>
            <person name="Hedrich S."/>
            <person name="Rojas-Villalobos C."/>
            <person name="Quatrini R."/>
            <person name="Dinamarca M.A."/>
            <person name="Schwarz A."/>
            <person name="Canales C."/>
            <person name="Nancucheo I."/>
        </authorList>
    </citation>
    <scope>NUCLEOTIDE SEQUENCE [LARGE SCALE GENOMIC DNA]</scope>
    <source>
        <strain evidence="16 17">USS-CCA1</strain>
    </source>
</reference>
<dbReference type="PROSITE" id="PS00178">
    <property type="entry name" value="AA_TRNA_LIGASE_I"/>
    <property type="match status" value="1"/>
</dbReference>
<dbReference type="Proteomes" id="UP000437736">
    <property type="component" value="Unassembled WGS sequence"/>
</dbReference>
<comment type="function">
    <text evidence="10">Catalyzes the attachment of isoleucine to tRNA(Ile). As IleRS can inadvertently accommodate and process structurally similar amino acids such as valine, to avoid such errors it has two additional distinct tRNA(Ile)-dependent editing activities. One activity is designated as 'pretransfer' editing and involves the hydrolysis of activated Val-AMP. The other activity is designated 'posttransfer' editing and involves deacylation of mischarged Val-tRNA(Ile).</text>
</comment>
<evidence type="ECO:0000256" key="10">
    <source>
        <dbReference type="ARBA" id="ARBA00025217"/>
    </source>
</evidence>
<keyword evidence="9 13" id="KW-0030">Aminoacyl-tRNA synthetase</keyword>
<dbReference type="SUPFAM" id="SSF52374">
    <property type="entry name" value="Nucleotidylyl transferase"/>
    <property type="match status" value="1"/>
</dbReference>
<feature type="domain" description="Methionyl/Valyl/Leucyl/Isoleucyl-tRNA synthetase anticodon-binding" evidence="15">
    <location>
        <begin position="704"/>
        <end position="795"/>
    </location>
</feature>
<evidence type="ECO:0000259" key="14">
    <source>
        <dbReference type="Pfam" id="PF00133"/>
    </source>
</evidence>
<feature type="domain" description="Aminoacyl-tRNA synthetase class Ia" evidence="14">
    <location>
        <begin position="24"/>
        <end position="652"/>
    </location>
</feature>
<name>A0ABW9QY85_9ACTN</name>
<protein>
    <recommendedName>
        <fullName evidence="3 12">Isoleucine--tRNA ligase</fullName>
        <ecNumber evidence="2 12">6.1.1.5</ecNumber>
    </recommendedName>
</protein>
<dbReference type="InterPro" id="IPR009008">
    <property type="entry name" value="Val/Leu/Ile-tRNA-synth_edit"/>
</dbReference>
<evidence type="ECO:0000256" key="9">
    <source>
        <dbReference type="ARBA" id="ARBA00023146"/>
    </source>
</evidence>
<dbReference type="PANTHER" id="PTHR42780">
    <property type="entry name" value="SOLEUCYL-TRNA SYNTHETASE"/>
    <property type="match status" value="1"/>
</dbReference>
<dbReference type="InterPro" id="IPR009080">
    <property type="entry name" value="tRNAsynth_Ia_anticodon-bd"/>
</dbReference>
<dbReference type="CDD" id="cd00818">
    <property type="entry name" value="IleRS_core"/>
    <property type="match status" value="1"/>
</dbReference>
<comment type="caution">
    <text evidence="16">The sequence shown here is derived from an EMBL/GenBank/DDBJ whole genome shotgun (WGS) entry which is preliminary data.</text>
</comment>
<dbReference type="InterPro" id="IPR002300">
    <property type="entry name" value="aa-tRNA-synth_Ia"/>
</dbReference>
<evidence type="ECO:0000256" key="7">
    <source>
        <dbReference type="ARBA" id="ARBA00022840"/>
    </source>
</evidence>
<dbReference type="InterPro" id="IPR002301">
    <property type="entry name" value="Ile-tRNA-ligase"/>
</dbReference>